<keyword evidence="1" id="KW-1133">Transmembrane helix</keyword>
<name>A0ABC9FM01_9POAL</name>
<dbReference type="EMBL" id="OZ075117">
    <property type="protein sequence ID" value="CAL5078286.1"/>
    <property type="molecule type" value="Genomic_DNA"/>
</dbReference>
<accession>A0ABC9FM01</accession>
<sequence length="105" mass="11796">MAMRSLVGKLKAFTVLMPRSGGGLPKDLQWSQRSRKLIDPTKFGSVQEQARAIPARIDEQMKRDWHELQRRLKGYDRVTFATAGAGLGVTLYVASCFIDALLEED</sequence>
<gene>
    <name evidence="2" type="ORF">URODEC1_LOCUS107057</name>
</gene>
<dbReference type="AlphaFoldDB" id="A0ABC9FM01"/>
<keyword evidence="1" id="KW-0472">Membrane</keyword>
<evidence type="ECO:0000256" key="1">
    <source>
        <dbReference type="SAM" id="Phobius"/>
    </source>
</evidence>
<dbReference type="Proteomes" id="UP001497457">
    <property type="component" value="Chromosome 7b"/>
</dbReference>
<organism evidence="2 3">
    <name type="scientific">Urochloa decumbens</name>
    <dbReference type="NCBI Taxonomy" id="240449"/>
    <lineage>
        <taxon>Eukaryota</taxon>
        <taxon>Viridiplantae</taxon>
        <taxon>Streptophyta</taxon>
        <taxon>Embryophyta</taxon>
        <taxon>Tracheophyta</taxon>
        <taxon>Spermatophyta</taxon>
        <taxon>Magnoliopsida</taxon>
        <taxon>Liliopsida</taxon>
        <taxon>Poales</taxon>
        <taxon>Poaceae</taxon>
        <taxon>PACMAD clade</taxon>
        <taxon>Panicoideae</taxon>
        <taxon>Panicodae</taxon>
        <taxon>Paniceae</taxon>
        <taxon>Melinidinae</taxon>
        <taxon>Urochloa</taxon>
    </lineage>
</organism>
<evidence type="ECO:0000313" key="2">
    <source>
        <dbReference type="EMBL" id="CAL5078286.1"/>
    </source>
</evidence>
<reference evidence="2" key="1">
    <citation type="submission" date="2024-10" db="EMBL/GenBank/DDBJ databases">
        <authorList>
            <person name="Ryan C."/>
        </authorList>
    </citation>
    <scope>NUCLEOTIDE SEQUENCE [LARGE SCALE GENOMIC DNA]</scope>
</reference>
<keyword evidence="3" id="KW-1185">Reference proteome</keyword>
<keyword evidence="1" id="KW-0812">Transmembrane</keyword>
<feature type="transmembrane region" description="Helical" evidence="1">
    <location>
        <begin position="78"/>
        <end position="102"/>
    </location>
</feature>
<proteinExistence type="predicted"/>
<protein>
    <submittedName>
        <fullName evidence="2">Uncharacterized protein</fullName>
    </submittedName>
</protein>
<evidence type="ECO:0000313" key="3">
    <source>
        <dbReference type="Proteomes" id="UP001497457"/>
    </source>
</evidence>